<keyword evidence="3" id="KW-1185">Reference proteome</keyword>
<organism evidence="2 3">
    <name type="scientific">Trinickia caryophylli</name>
    <name type="common">Paraburkholderia caryophylli</name>
    <dbReference type="NCBI Taxonomy" id="28094"/>
    <lineage>
        <taxon>Bacteria</taxon>
        <taxon>Pseudomonadati</taxon>
        <taxon>Pseudomonadota</taxon>
        <taxon>Betaproteobacteria</taxon>
        <taxon>Burkholderiales</taxon>
        <taxon>Burkholderiaceae</taxon>
        <taxon>Trinickia</taxon>
    </lineage>
</organism>
<feature type="signal peptide" evidence="1">
    <location>
        <begin position="1"/>
        <end position="24"/>
    </location>
</feature>
<sequence>MNANNGFVRAWRALGAIILAAAMAACGGGGGDSGSSSSSSNSNGANQVTVTVSNATGVVNLPMVSVTVCAPGSTSNCQTINNIQVDTMSYGLRIVNTAMSQVLGSLAVTTDGSGNQIAECTVFADGYTWGSVRKADVTIGGKTAGSVPVAVIGDMSSSTVPTVCANTGTAENTVSALGANGILGIGVSPYDCGSSCVNSASGSPYFKCPGGTSCTQTTVALADQVTNPVVKFSSDNNGILLTMPAVSSSGATSATGTMTFGIGTQSNNVLSASQKFGTDSGGNVNGSFNSAALTAAFFDSGSNGYFFEDNSLTTCSQSGYTSWYCPASATTRTVSVSNASGAAASGTVTLPIQSAFTLFNSGNFAFNDLAGHIGLTGYFDVGMPFFYGRTVYFGYDMTQVGGSQTPYVAF</sequence>
<dbReference type="Proteomes" id="UP000192911">
    <property type="component" value="Unassembled WGS sequence"/>
</dbReference>
<evidence type="ECO:0000256" key="1">
    <source>
        <dbReference type="SAM" id="SignalP"/>
    </source>
</evidence>
<evidence type="ECO:0008006" key="4">
    <source>
        <dbReference type="Google" id="ProtNLM"/>
    </source>
</evidence>
<accession>A0A1X7H7C9</accession>
<dbReference type="InterPro" id="IPR021847">
    <property type="entry name" value="DUF3443"/>
</dbReference>
<name>A0A1X7H7C9_TRICW</name>
<gene>
    <name evidence="2" type="ORF">SAMN06295900_12212</name>
</gene>
<evidence type="ECO:0000313" key="2">
    <source>
        <dbReference type="EMBL" id="SMF80198.1"/>
    </source>
</evidence>
<reference evidence="3" key="1">
    <citation type="submission" date="2017-04" db="EMBL/GenBank/DDBJ databases">
        <authorList>
            <person name="Varghese N."/>
            <person name="Submissions S."/>
        </authorList>
    </citation>
    <scope>NUCLEOTIDE SEQUENCE [LARGE SCALE GENOMIC DNA]</scope>
    <source>
        <strain evidence="3">Ballard 720</strain>
    </source>
</reference>
<dbReference type="EMBL" id="FXAH01000022">
    <property type="protein sequence ID" value="SMF80198.1"/>
    <property type="molecule type" value="Genomic_DNA"/>
</dbReference>
<keyword evidence="1" id="KW-0732">Signal</keyword>
<dbReference type="GeneID" id="95549956"/>
<dbReference type="Pfam" id="PF11925">
    <property type="entry name" value="DUF3443"/>
    <property type="match status" value="1"/>
</dbReference>
<dbReference type="AlphaFoldDB" id="A0A1X7H7C9"/>
<dbReference type="RefSeq" id="WP_233211872.1">
    <property type="nucleotide sequence ID" value="NZ_BSQD01000009.1"/>
</dbReference>
<dbReference type="STRING" id="28094.SAMN06295900_12212"/>
<feature type="chain" id="PRO_5012440088" description="DUF3443 domain-containing protein" evidence="1">
    <location>
        <begin position="25"/>
        <end position="410"/>
    </location>
</feature>
<protein>
    <recommendedName>
        <fullName evidence="4">DUF3443 domain-containing protein</fullName>
    </recommendedName>
</protein>
<evidence type="ECO:0000313" key="3">
    <source>
        <dbReference type="Proteomes" id="UP000192911"/>
    </source>
</evidence>
<proteinExistence type="predicted"/>